<dbReference type="EMBL" id="FTOL01000004">
    <property type="protein sequence ID" value="SIT01024.1"/>
    <property type="molecule type" value="Genomic_DNA"/>
</dbReference>
<feature type="domain" description="Teneurin-like YD-shell" evidence="2">
    <location>
        <begin position="411"/>
        <end position="483"/>
    </location>
</feature>
<dbReference type="STRING" id="373668.SAMN05421786_10414"/>
<sequence length="1270" mass="141947">MKEWKIKTNEESKIFTEDLSENNLQLLSLSTITYQKDKLLNGQTVANISDADKAKIVTSLLPKTSRSKDFLTNVITENTITYGQYYLPSISKTSVNGNIGVSSQQFTYANNPSGQGKDYYIGRVTVKVNENNAYSDNHKTMELYIYENNLVKMIGIIPGADIHNLNNGITNEFMYDGFGNIIKKTIKIGNNNAINVNDGPTQTESLEFDSTGRFVIKKTDNLGLETNFTYNDLGQILTQTDPLGNIITNTYDNWGKLLTSANNLEGTTTYVYDKDTNYNVTITQNESDGNITKVFTNKLGQEYRTSTKAFEQGKFVSKDIQYDILGRKTKESEPYFEGQSANQWNTIIYDDSVFPAKVTTTAFNGKQTETMVSGLATTVKELNINGYQRTTSKTADALGNIIATTDKGGTIHFSYNAIGKQIQAKYGENIVTTKYDKWGRKSEFNDPSNGLYKYQYNGFGQPTKIISPKGTKEYIYNKSGQLISQKELSIADAGQATNKTISFVYNSKGLLIKKSGIAQGQEFSSDFTYDPQGRLISTSENSYGRKYTQKGIIYDDKGRIISFEKELQGGVITKATIENVYSAWNGELYQIKDKNSGKVLWELKETNVKGQALKTKLGEVEIKNSYDVNGFLTNTNHSSAIKPSILQLSYSFDAIKNELRTRTTSGDFNITESFDYDDNNRLTNWTSPITGIKPSSDRNVYDSKGRITQNDQIGNIKFENSDRIYQPTGMTLNTTGMQNYNGDLIQTVTYNENNDPVQINGEKARINFGYGLESMRQKVNIIELKKSPMPSGKPQFTWQDTFTKFYSEDGSFEIVIDLINQKEKHILYIEGSPYESNIVYLKDFGQTEGSYKFLHKDYLGSILAISDESGNRLEQRHFDAWGNLTHLQYGNTPVITDKNVIDNTLILVDRGYTGHEYFAKVGIIHMNGRLYDPLLRRFLNADENIQDPTNTQNYNKYGYVMNNPLMYNDPDGEFWMWLAGALVGGYLNGVAANNGNWNPTKWNWQKSWSAVVGGAIGGAAIGGSIGNISNNAGAIKNYLPGIVSGGLNSAFSGGNFLGGAIGGLFYSADVFDNKLATNMNDKQYTKLNQLFNSESPTILGKNILAGFLEKNGIMPYDPATAKSLNKIISLFSLPGQWIKVGDRSTIADFSTGYLNYSINSTTQYLELFINGTLQSTSWGVTNPINGKIILAQRLIDGLENNFFAASVVIHEQDHFSNFKAGIYQGNNFISNELNELSAYRAAAKWTGSMEKQGFIHLKNVIEYFLKLYNH</sequence>
<gene>
    <name evidence="3" type="ORF">SAMN05421786_10414</name>
</gene>
<protein>
    <submittedName>
        <fullName evidence="3">RHS repeat-associated core domain-containing protein</fullName>
    </submittedName>
</protein>
<dbReference type="NCBIfam" id="TIGR01643">
    <property type="entry name" value="YD_repeat_2x"/>
    <property type="match status" value="1"/>
</dbReference>
<reference evidence="4" key="1">
    <citation type="submission" date="2017-01" db="EMBL/GenBank/DDBJ databases">
        <authorList>
            <person name="Varghese N."/>
            <person name="Submissions S."/>
        </authorList>
    </citation>
    <scope>NUCLEOTIDE SEQUENCE [LARGE SCALE GENOMIC DNA]</scope>
    <source>
        <strain evidence="4">DSM 18017</strain>
    </source>
</reference>
<keyword evidence="4" id="KW-1185">Reference proteome</keyword>
<evidence type="ECO:0000256" key="1">
    <source>
        <dbReference type="ARBA" id="ARBA00022737"/>
    </source>
</evidence>
<dbReference type="PANTHER" id="PTHR32305:SF15">
    <property type="entry name" value="PROTEIN RHSA-RELATED"/>
    <property type="match status" value="1"/>
</dbReference>
<dbReference type="InterPro" id="IPR050708">
    <property type="entry name" value="T6SS_VgrG/RHS"/>
</dbReference>
<proteinExistence type="predicted"/>
<dbReference type="PANTHER" id="PTHR32305">
    <property type="match status" value="1"/>
</dbReference>
<dbReference type="InterPro" id="IPR031325">
    <property type="entry name" value="RHS_repeat"/>
</dbReference>
<evidence type="ECO:0000313" key="4">
    <source>
        <dbReference type="Proteomes" id="UP000186744"/>
    </source>
</evidence>
<dbReference type="Pfam" id="PF25023">
    <property type="entry name" value="TEN_YD-shell"/>
    <property type="match status" value="1"/>
</dbReference>
<dbReference type="InterPro" id="IPR056823">
    <property type="entry name" value="TEN-like_YD-shell"/>
</dbReference>
<organism evidence="3 4">
    <name type="scientific">Chryseobacterium ureilyticum</name>
    <dbReference type="NCBI Taxonomy" id="373668"/>
    <lineage>
        <taxon>Bacteria</taxon>
        <taxon>Pseudomonadati</taxon>
        <taxon>Bacteroidota</taxon>
        <taxon>Flavobacteriia</taxon>
        <taxon>Flavobacteriales</taxon>
        <taxon>Weeksellaceae</taxon>
        <taxon>Chryseobacterium group</taxon>
        <taxon>Chryseobacterium</taxon>
    </lineage>
</organism>
<dbReference type="InterPro" id="IPR022385">
    <property type="entry name" value="Rhs_assc_core"/>
</dbReference>
<evidence type="ECO:0000313" key="3">
    <source>
        <dbReference type="EMBL" id="SIT01024.1"/>
    </source>
</evidence>
<dbReference type="RefSeq" id="WP_076552303.1">
    <property type="nucleotide sequence ID" value="NZ_FTOL01000004.1"/>
</dbReference>
<dbReference type="NCBIfam" id="TIGR03696">
    <property type="entry name" value="Rhs_assc_core"/>
    <property type="match status" value="1"/>
</dbReference>
<dbReference type="Proteomes" id="UP000186744">
    <property type="component" value="Unassembled WGS sequence"/>
</dbReference>
<keyword evidence="1" id="KW-0677">Repeat</keyword>
<dbReference type="Pfam" id="PF05593">
    <property type="entry name" value="RHS_repeat"/>
    <property type="match status" value="1"/>
</dbReference>
<name>A0A1N7NRS0_9FLAO</name>
<dbReference type="AlphaFoldDB" id="A0A1N7NRS0"/>
<dbReference type="InterPro" id="IPR006530">
    <property type="entry name" value="YD"/>
</dbReference>
<accession>A0A1N7NRS0</accession>
<evidence type="ECO:0000259" key="2">
    <source>
        <dbReference type="Pfam" id="PF25023"/>
    </source>
</evidence>
<dbReference type="Gene3D" id="2.180.10.10">
    <property type="entry name" value="RHS repeat-associated core"/>
    <property type="match status" value="1"/>
</dbReference>